<dbReference type="Proteomes" id="UP000693970">
    <property type="component" value="Unassembled WGS sequence"/>
</dbReference>
<feature type="signal peptide" evidence="1">
    <location>
        <begin position="1"/>
        <end position="21"/>
    </location>
</feature>
<dbReference type="InterPro" id="IPR002742">
    <property type="entry name" value="Desulfoferrodoxin_Fe-bd_dom"/>
</dbReference>
<sequence>MKTVLVTLVVTLALLASVVEGFVVPSSSSNGIFQRQTTTTTTTTKFSSITTKISSSHHDDDVENDSAFTDSVEIDRRLAMVRAAAAVVLASSSALTMDPTVADAKSAIFSLEAKVTDIEKKNLATKNSNGDPVKHTPVVSIEDATTMAGKVVQFTVPHVMDAEKPHYIQYMWLEDVSGKQKKPPGNIVAVKAFQKTDTAPPTLIENVASGRLPTLKAGIVKGMILKPCLYCNLHGLWEGEPVPIV</sequence>
<dbReference type="AlphaFoldDB" id="A0A9K3KA14"/>
<evidence type="ECO:0000256" key="1">
    <source>
        <dbReference type="SAM" id="SignalP"/>
    </source>
</evidence>
<feature type="domain" description="Desulfoferrodoxin ferrous iron-binding" evidence="2">
    <location>
        <begin position="133"/>
        <end position="239"/>
    </location>
</feature>
<evidence type="ECO:0000259" key="2">
    <source>
        <dbReference type="Pfam" id="PF01880"/>
    </source>
</evidence>
<feature type="chain" id="PRO_5039920896" evidence="1">
    <location>
        <begin position="22"/>
        <end position="245"/>
    </location>
</feature>
<dbReference type="Pfam" id="PF01880">
    <property type="entry name" value="Desulfoferrodox"/>
    <property type="match status" value="1"/>
</dbReference>
<dbReference type="EMBL" id="JAGRRH010000031">
    <property type="protein sequence ID" value="KAG7339698.1"/>
    <property type="molecule type" value="Genomic_DNA"/>
</dbReference>
<proteinExistence type="predicted"/>
<comment type="caution">
    <text evidence="3">The sequence shown here is derived from an EMBL/GenBank/DDBJ whole genome shotgun (WGS) entry which is preliminary data.</text>
</comment>
<accession>A0A9K3KA14</accession>
<reference evidence="3" key="2">
    <citation type="submission" date="2021-04" db="EMBL/GenBank/DDBJ databases">
        <authorList>
            <person name="Podell S."/>
        </authorList>
    </citation>
    <scope>NUCLEOTIDE SEQUENCE</scope>
    <source>
        <strain evidence="3">Hildebrandi</strain>
    </source>
</reference>
<organism evidence="3 4">
    <name type="scientific">Nitzschia inconspicua</name>
    <dbReference type="NCBI Taxonomy" id="303405"/>
    <lineage>
        <taxon>Eukaryota</taxon>
        <taxon>Sar</taxon>
        <taxon>Stramenopiles</taxon>
        <taxon>Ochrophyta</taxon>
        <taxon>Bacillariophyta</taxon>
        <taxon>Bacillariophyceae</taxon>
        <taxon>Bacillariophycidae</taxon>
        <taxon>Bacillariales</taxon>
        <taxon>Bacillariaceae</taxon>
        <taxon>Nitzschia</taxon>
    </lineage>
</organism>
<keyword evidence="4" id="KW-1185">Reference proteome</keyword>
<dbReference type="OrthoDB" id="200272at2759"/>
<protein>
    <submittedName>
        <fullName evidence="3">Desulfoferrodoxin</fullName>
    </submittedName>
</protein>
<dbReference type="GO" id="GO:0016491">
    <property type="term" value="F:oxidoreductase activity"/>
    <property type="evidence" value="ECO:0007669"/>
    <property type="project" value="InterPro"/>
</dbReference>
<evidence type="ECO:0000313" key="4">
    <source>
        <dbReference type="Proteomes" id="UP000693970"/>
    </source>
</evidence>
<evidence type="ECO:0000313" key="3">
    <source>
        <dbReference type="EMBL" id="KAG7339698.1"/>
    </source>
</evidence>
<reference evidence="3" key="1">
    <citation type="journal article" date="2021" name="Sci. Rep.">
        <title>Diploid genomic architecture of Nitzschia inconspicua, an elite biomass production diatom.</title>
        <authorList>
            <person name="Oliver A."/>
            <person name="Podell S."/>
            <person name="Pinowska A."/>
            <person name="Traller J.C."/>
            <person name="Smith S.R."/>
            <person name="McClure R."/>
            <person name="Beliaev A."/>
            <person name="Bohutskyi P."/>
            <person name="Hill E.A."/>
            <person name="Rabines A."/>
            <person name="Zheng H."/>
            <person name="Allen L.Z."/>
            <person name="Kuo A."/>
            <person name="Grigoriev I.V."/>
            <person name="Allen A.E."/>
            <person name="Hazlebeck D."/>
            <person name="Allen E.E."/>
        </authorList>
    </citation>
    <scope>NUCLEOTIDE SEQUENCE</scope>
    <source>
        <strain evidence="3">Hildebrandi</strain>
    </source>
</reference>
<name>A0A9K3KA14_9STRA</name>
<dbReference type="GO" id="GO:0005506">
    <property type="term" value="F:iron ion binding"/>
    <property type="evidence" value="ECO:0007669"/>
    <property type="project" value="InterPro"/>
</dbReference>
<gene>
    <name evidence="3" type="ORF">IV203_024737</name>
</gene>
<keyword evidence="1" id="KW-0732">Signal</keyword>